<dbReference type="EMBL" id="JAQIZT010000017">
    <property type="protein sequence ID" value="KAJ6960542.1"/>
    <property type="molecule type" value="Genomic_DNA"/>
</dbReference>
<dbReference type="AlphaFoldDB" id="A0AAD6LH69"/>
<accession>A0AAD6LH69</accession>
<dbReference type="Proteomes" id="UP001164929">
    <property type="component" value="Chromosome 17"/>
</dbReference>
<organism evidence="2 3">
    <name type="scientific">Populus alba x Populus x berolinensis</name>
    <dbReference type="NCBI Taxonomy" id="444605"/>
    <lineage>
        <taxon>Eukaryota</taxon>
        <taxon>Viridiplantae</taxon>
        <taxon>Streptophyta</taxon>
        <taxon>Embryophyta</taxon>
        <taxon>Tracheophyta</taxon>
        <taxon>Spermatophyta</taxon>
        <taxon>Magnoliopsida</taxon>
        <taxon>eudicotyledons</taxon>
        <taxon>Gunneridae</taxon>
        <taxon>Pentapetalae</taxon>
        <taxon>rosids</taxon>
        <taxon>fabids</taxon>
        <taxon>Malpighiales</taxon>
        <taxon>Salicaceae</taxon>
        <taxon>Saliceae</taxon>
        <taxon>Populus</taxon>
    </lineage>
</organism>
<evidence type="ECO:0000313" key="2">
    <source>
        <dbReference type="EMBL" id="KAJ6960542.1"/>
    </source>
</evidence>
<reference evidence="2" key="1">
    <citation type="journal article" date="2023" name="Mol. Ecol. Resour.">
        <title>Chromosome-level genome assembly of a triploid poplar Populus alba 'Berolinensis'.</title>
        <authorList>
            <person name="Chen S."/>
            <person name="Yu Y."/>
            <person name="Wang X."/>
            <person name="Wang S."/>
            <person name="Zhang T."/>
            <person name="Zhou Y."/>
            <person name="He R."/>
            <person name="Meng N."/>
            <person name="Wang Y."/>
            <person name="Liu W."/>
            <person name="Liu Z."/>
            <person name="Liu J."/>
            <person name="Guo Q."/>
            <person name="Huang H."/>
            <person name="Sederoff R.R."/>
            <person name="Wang G."/>
            <person name="Qu G."/>
            <person name="Chen S."/>
        </authorList>
    </citation>
    <scope>NUCLEOTIDE SEQUENCE</scope>
    <source>
        <strain evidence="2">SC-2020</strain>
    </source>
</reference>
<evidence type="ECO:0000313" key="3">
    <source>
        <dbReference type="Proteomes" id="UP001164929"/>
    </source>
</evidence>
<evidence type="ECO:0000256" key="1">
    <source>
        <dbReference type="SAM" id="MobiDB-lite"/>
    </source>
</evidence>
<feature type="compositionally biased region" description="Low complexity" evidence="1">
    <location>
        <begin position="73"/>
        <end position="86"/>
    </location>
</feature>
<feature type="region of interest" description="Disordered" evidence="1">
    <location>
        <begin position="73"/>
        <end position="105"/>
    </location>
</feature>
<comment type="caution">
    <text evidence="2">The sequence shown here is derived from an EMBL/GenBank/DDBJ whole genome shotgun (WGS) entry which is preliminary data.</text>
</comment>
<protein>
    <submittedName>
        <fullName evidence="2">Uncharacterized protein</fullName>
    </submittedName>
</protein>
<proteinExistence type="predicted"/>
<gene>
    <name evidence="2" type="ORF">NC653_038544</name>
</gene>
<keyword evidence="3" id="KW-1185">Reference proteome</keyword>
<name>A0AAD6LH69_9ROSI</name>
<sequence>MPFAIYFDVSKMIIVICRNDASMWMAHGLPFHFSPEADAVPLIVAARIKSSLKERHQRKYTVVHSTQLISQKSTQLSKKSVQSKQKGAWCNSRSYKHKPEGDKET</sequence>